<proteinExistence type="predicted"/>
<dbReference type="AntiFam" id="ANF00095">
    <property type="entry name" value="Shadow ORF (opposite ABC transporters)"/>
</dbReference>
<gene>
    <name evidence="1" type="ORF">GGD90_002888</name>
</gene>
<dbReference type="AntiFam" id="ANF00142">
    <property type="entry name" value="Shadow ORF (opposite yadG)"/>
</dbReference>
<dbReference type="AlphaFoldDB" id="A0A840G9I3"/>
<dbReference type="Proteomes" id="UP000587070">
    <property type="component" value="Unassembled WGS sequence"/>
</dbReference>
<organism evidence="1 2">
    <name type="scientific">Rhodocyclus tenuis</name>
    <name type="common">Rhodospirillum tenue</name>
    <dbReference type="NCBI Taxonomy" id="1066"/>
    <lineage>
        <taxon>Bacteria</taxon>
        <taxon>Pseudomonadati</taxon>
        <taxon>Pseudomonadota</taxon>
        <taxon>Betaproteobacteria</taxon>
        <taxon>Rhodocyclales</taxon>
        <taxon>Rhodocyclaceae</taxon>
        <taxon>Rhodocyclus</taxon>
    </lineage>
</organism>
<protein>
    <submittedName>
        <fullName evidence="1">Uncharacterized protein</fullName>
    </submittedName>
</protein>
<evidence type="ECO:0000313" key="1">
    <source>
        <dbReference type="EMBL" id="MBB4248496.1"/>
    </source>
</evidence>
<reference evidence="1 2" key="1">
    <citation type="submission" date="2020-08" db="EMBL/GenBank/DDBJ databases">
        <title>Genome sequencing of Purple Non-Sulfur Bacteria from various extreme environments.</title>
        <authorList>
            <person name="Mayer M."/>
        </authorList>
    </citation>
    <scope>NUCLEOTIDE SEQUENCE [LARGE SCALE GENOMIC DNA]</scope>
    <source>
        <strain evidence="1 2">2761</strain>
    </source>
</reference>
<keyword evidence="2" id="KW-1185">Reference proteome</keyword>
<evidence type="ECO:0000313" key="2">
    <source>
        <dbReference type="Proteomes" id="UP000587070"/>
    </source>
</evidence>
<name>A0A840G9I3_RHOTE</name>
<dbReference type="EMBL" id="JACIGE010000011">
    <property type="protein sequence ID" value="MBB4248496.1"/>
    <property type="molecule type" value="Genomic_DNA"/>
</dbReference>
<dbReference type="RefSeq" id="WP_153116356.1">
    <property type="nucleotide sequence ID" value="NZ_JACIGE010000011.1"/>
</dbReference>
<sequence length="72" mass="8210">MLPNIRYSIYLGAFLHLVRNKYHRHLAIESIDRLRKMLGSLLIQIGNRLVEDKHLGAFEQGASNRDALSPPA</sequence>
<accession>A0A840G9I3</accession>
<comment type="caution">
    <text evidence="1">The sequence shown here is derived from an EMBL/GenBank/DDBJ whole genome shotgun (WGS) entry which is preliminary data.</text>
</comment>